<evidence type="ECO:0000313" key="2">
    <source>
        <dbReference type="EMBL" id="OGZ98667.1"/>
    </source>
</evidence>
<accession>A0A1G2KGV2</accession>
<dbReference type="GO" id="GO:0016226">
    <property type="term" value="P:iron-sulfur cluster assembly"/>
    <property type="evidence" value="ECO:0007669"/>
    <property type="project" value="InterPro"/>
</dbReference>
<protein>
    <recommendedName>
        <fullName evidence="1">NIF system FeS cluster assembly NifU C-terminal domain-containing protein</fullName>
    </recommendedName>
</protein>
<dbReference type="EMBL" id="MHQI01000060">
    <property type="protein sequence ID" value="OGZ98667.1"/>
    <property type="molecule type" value="Genomic_DNA"/>
</dbReference>
<dbReference type="STRING" id="1802270.A3C07_02470"/>
<feature type="domain" description="NIF system FeS cluster assembly NifU C-terminal" evidence="1">
    <location>
        <begin position="5"/>
        <end position="70"/>
    </location>
</feature>
<dbReference type="GO" id="GO:0005506">
    <property type="term" value="F:iron ion binding"/>
    <property type="evidence" value="ECO:0007669"/>
    <property type="project" value="InterPro"/>
</dbReference>
<dbReference type="SUPFAM" id="SSF117916">
    <property type="entry name" value="Fe-S cluster assembly (FSCA) domain-like"/>
    <property type="match status" value="1"/>
</dbReference>
<name>A0A1G2KGV2_9BACT</name>
<dbReference type="Gene3D" id="3.30.300.130">
    <property type="entry name" value="Fe-S cluster assembly (FSCA)"/>
    <property type="match status" value="1"/>
</dbReference>
<dbReference type="AlphaFoldDB" id="A0A1G2KGV2"/>
<dbReference type="InterPro" id="IPR001075">
    <property type="entry name" value="NIF_FeS_clus_asmbl_NifU_C"/>
</dbReference>
<sequence length="72" mass="7998">MEEQIKKTLDEIRPYIAQHAGDIEFVKFENGIVYVKMLGMCKGCPLSQVTLKAGIEEMLKSKIPTVASVEAV</sequence>
<dbReference type="Proteomes" id="UP000179023">
    <property type="component" value="Unassembled WGS sequence"/>
</dbReference>
<comment type="caution">
    <text evidence="2">The sequence shown here is derived from an EMBL/GenBank/DDBJ whole genome shotgun (WGS) entry which is preliminary data.</text>
</comment>
<dbReference type="Pfam" id="PF01106">
    <property type="entry name" value="NifU"/>
    <property type="match status" value="1"/>
</dbReference>
<evidence type="ECO:0000313" key="3">
    <source>
        <dbReference type="Proteomes" id="UP000179023"/>
    </source>
</evidence>
<reference evidence="2 3" key="1">
    <citation type="journal article" date="2016" name="Nat. Commun.">
        <title>Thousands of microbial genomes shed light on interconnected biogeochemical processes in an aquifer system.</title>
        <authorList>
            <person name="Anantharaman K."/>
            <person name="Brown C.T."/>
            <person name="Hug L.A."/>
            <person name="Sharon I."/>
            <person name="Castelle C.J."/>
            <person name="Probst A.J."/>
            <person name="Thomas B.C."/>
            <person name="Singh A."/>
            <person name="Wilkins M.J."/>
            <person name="Karaoz U."/>
            <person name="Brodie E.L."/>
            <person name="Williams K.H."/>
            <person name="Hubbard S.S."/>
            <person name="Banfield J.F."/>
        </authorList>
    </citation>
    <scope>NUCLEOTIDE SEQUENCE [LARGE SCALE GENOMIC DNA]</scope>
</reference>
<dbReference type="InterPro" id="IPR034904">
    <property type="entry name" value="FSCA_dom_sf"/>
</dbReference>
<gene>
    <name evidence="2" type="ORF">A3C07_02470</name>
</gene>
<dbReference type="PANTHER" id="PTHR11178">
    <property type="entry name" value="IRON-SULFUR CLUSTER SCAFFOLD PROTEIN NFU-RELATED"/>
    <property type="match status" value="1"/>
</dbReference>
<evidence type="ECO:0000259" key="1">
    <source>
        <dbReference type="Pfam" id="PF01106"/>
    </source>
</evidence>
<proteinExistence type="predicted"/>
<dbReference type="GO" id="GO:0051536">
    <property type="term" value="F:iron-sulfur cluster binding"/>
    <property type="evidence" value="ECO:0007669"/>
    <property type="project" value="InterPro"/>
</dbReference>
<organism evidence="2 3">
    <name type="scientific">Candidatus Sungbacteria bacterium RIFCSPHIGHO2_02_FULL_47_11</name>
    <dbReference type="NCBI Taxonomy" id="1802270"/>
    <lineage>
        <taxon>Bacteria</taxon>
        <taxon>Candidatus Sungiibacteriota</taxon>
    </lineage>
</organism>